<dbReference type="KEGG" id="vg:5176796"/>
<evidence type="ECO:0008006" key="3">
    <source>
        <dbReference type="Google" id="ProtNLM"/>
    </source>
</evidence>
<reference evidence="1 2" key="2">
    <citation type="journal article" date="2003" name="Res. Microbiol.">
        <title>Myoviridae bacteriophages of Pseudomonas aeruginosa: a long and complex evolutionary pathway.</title>
        <authorList>
            <person name="Krylov V.N."/>
            <person name="Pleteneva E.A."/>
            <person name="Bourkalsteva M.V."/>
            <person name="Shaburova O.V."/>
            <person name="Volckaert G."/>
            <person name="Sykilinda N.N."/>
            <person name="Kurochkina L.P."/>
            <person name="Mesyanzhinov V.V."/>
        </authorList>
    </citation>
    <scope>NUCLEOTIDE SEQUENCE [LARGE SCALE GENOMIC DNA]</scope>
</reference>
<reference evidence="1 2" key="1">
    <citation type="journal article" date="2002" name="Genetika">
        <title>Phenogenetic characterization of a group of giant Phi KZ-like bacteriophages of Pseudomonas aeruginosa].</title>
        <authorList>
            <person name="Burkal'tseva M.V."/>
            <person name="Krylov V.N."/>
            <person name="Pleteneva E.A."/>
            <person name="Shaburova O.V."/>
            <person name="Krylov S.V."/>
            <person name="Volckaert G."/>
            <person name="Sykilinda N.N."/>
            <person name="Kurochkina L.P."/>
            <person name="Mesyanzhinov V.V."/>
        </authorList>
    </citation>
    <scope>NUCLEOTIDE SEQUENCE [LARGE SCALE GENOMIC DNA]</scope>
</reference>
<dbReference type="GeneID" id="5176796"/>
<keyword evidence="2" id="KW-1185">Reference proteome</keyword>
<evidence type="ECO:0000313" key="2">
    <source>
        <dbReference type="Proteomes" id="UP000001239"/>
    </source>
</evidence>
<dbReference type="Proteomes" id="UP000001239">
    <property type="component" value="Segment"/>
</dbReference>
<name>Q2Z0W6_9CAUD</name>
<proteinExistence type="predicted"/>
<reference evidence="1 2" key="3">
    <citation type="journal article" date="2004" name="Bioinformatics">
        <title>PHIRE, a deterministic approach to reveal regulatory elements in bacteriophage genomes.</title>
        <authorList>
            <person name="Lavigne R."/>
            <person name="Sun W.D."/>
            <person name="Volckaert G."/>
        </authorList>
    </citation>
    <scope>NUCLEOTIDE SEQUENCE [LARGE SCALE GENOMIC DNA]</scope>
</reference>
<protein>
    <recommendedName>
        <fullName evidence="3">Virion structural protein</fullName>
    </recommendedName>
</protein>
<accession>Q2Z0W6</accession>
<sequence length="1193" mass="132182">MDPFKIVQFDIRGTRPENKITGEKMLIKDKTCPWLIPNGSPFFAEPGLFTLYDERGAEMTLNRDYWLEEAFIPFCEISGRNVCCFIRLSESIRQNNAFVTGDYQTIGAWFVPRNNLDEWLEKMREGKIPIEWEKVFGVPPTLPPEYHLHKADTEIGDWYELTFFLDTMANIYRSRDPELEDQSEVVINEAFTKLRNFRDAQMRRLVEHDKNYNAPHLQTKTNLNLGNLDNFATATPEQDKAGTADNLFSTTLGVKELVRGYTPDTSASMRSGIIAISRFGGTDYIPPGISGSFEGLGGVTPDCAAVLELNDNLVFIRAHYDGRTEGLYYTVVRNHLSLNPDVSFTGYKYQPPSLTAIGFVPNRVFTGSGRTIIMVTRDGTNQVYAALTNGTLDPSAHVFVKCNIDLAIQDLGTSVRLTEWSQIHTLGNWVYLFVTAMTEGQWGGWGHSRTRAYRAPLSAIKNGQPLTFSRVKVSLTNVPGALQSNVDYIEFTPAPPDGEFSTYGPITFAPYKAKKGVKGSQRRPLMFFSESSDIGPQYCSMHYFGMMFFTGNINGVDRVTGVYIDCSYDFNPETATFVVVKQPPVQTVDLSKIISKNSTASVHYAGISDVFFNISDHSSHLLLENKVIVGMSRLGLRVSFPGLFSRLQFNKNPNVTASGMLRDYMHADNANFSGMGVWETPSYPIKNGGRISAVGYELAGEYFWADSAVDHNRSFFYRKVSGEYAVRPGITNSNYPTLLARPISAEVYENRLDRNTSLISVTGSAAFLTAEGIEMGNSCFSVMGMNHFDDLASGVESDTTCPREFTFKAPKGNGIVLSCPRTFSRVMDTGDQTFTLKGESHWGVKRNVMDKLIQLIPATLREKWAVELMVINPISGKGFSRMNYALALVHTRDIEGGRYVVKSKLLACAPVIGNPVSGVYPIDDLTILDQTAFITTVNNSGAGDEWSDTEADVVACPQVSLYVDEATNTLSGRISSLYNVRGEALGFNKAVLTFSLNKTTQKFSSVTPFNNGEGMSAAWCVQNHAIPNAGLITQQQGYVFEDTGGAGYVGKIGTNTYLIGSCYPEVGWTIFFQEEVEMMINGTVYKMPGGSIDLRNVSSNPRNKTFYIYATVEESEGRYIVSDVKLRRSSELLHVATAVTNTNQIASITRQKVFTIGEFLLSYTRTGGIIPVSSGLPQDEGTFSFLKASELLP</sequence>
<organism evidence="1 2">
    <name type="scientific">Pseudomonas phage EL</name>
    <dbReference type="NCBI Taxonomy" id="273133"/>
    <lineage>
        <taxon>Viruses</taxon>
        <taxon>Duplodnaviria</taxon>
        <taxon>Heunggongvirae</taxon>
        <taxon>Uroviricota</taxon>
        <taxon>Caudoviricetes</taxon>
        <taxon>Chimalliviridae</taxon>
        <taxon>Elvirus</taxon>
        <taxon>Elvirus EL</taxon>
    </lineage>
</organism>
<reference evidence="1 2" key="4">
    <citation type="journal article" date="2005" name="J. Mol. Biol.">
        <title>Genome comparison of Pseudomonas aeruginosa large phages.</title>
        <authorList>
            <person name="Hertveldt K."/>
            <person name="Lavigne R."/>
            <person name="Pleteneva E."/>
            <person name="Sernova N."/>
            <person name="Kurochkina L."/>
            <person name="Korchevskii R."/>
            <person name="Robben J."/>
            <person name="Mesyanzhinov V."/>
            <person name="Krylov V.N."/>
            <person name="Volckaert G."/>
        </authorList>
    </citation>
    <scope>NUCLEOTIDE SEQUENCE</scope>
</reference>
<dbReference type="EMBL" id="AJ697969">
    <property type="protein sequence ID" value="CAG27209.1"/>
    <property type="molecule type" value="Genomic_DNA"/>
</dbReference>
<dbReference type="OrthoDB" id="8144at10239"/>
<evidence type="ECO:0000313" key="1">
    <source>
        <dbReference type="EMBL" id="CAG27209.1"/>
    </source>
</evidence>
<dbReference type="RefSeq" id="YP_418148.1">
    <property type="nucleotide sequence ID" value="NC_007623.1"/>
</dbReference>